<evidence type="ECO:0008006" key="3">
    <source>
        <dbReference type="Google" id="ProtNLM"/>
    </source>
</evidence>
<protein>
    <recommendedName>
        <fullName evidence="3">Reverse transcriptase zinc-binding domain-containing protein</fullName>
    </recommendedName>
</protein>
<keyword evidence="2" id="KW-1185">Reference proteome</keyword>
<dbReference type="STRING" id="205917.A0A4Y9YPA6"/>
<organism evidence="1 2">
    <name type="scientific">Dentipellis fragilis</name>
    <dbReference type="NCBI Taxonomy" id="205917"/>
    <lineage>
        <taxon>Eukaryota</taxon>
        <taxon>Fungi</taxon>
        <taxon>Dikarya</taxon>
        <taxon>Basidiomycota</taxon>
        <taxon>Agaricomycotina</taxon>
        <taxon>Agaricomycetes</taxon>
        <taxon>Russulales</taxon>
        <taxon>Hericiaceae</taxon>
        <taxon>Dentipellis</taxon>
    </lineage>
</organism>
<sequence>MTGLVPPWEGTRLYMARVDPHLIHGCDVILDIDAGSLTDLELLQCKYIRRLLGVSTRCSRVFLFTETGLVPLNYRRVLLSLGFLAYALAQPPERLVHRALATALRLARDGTPCWITDLQWVLCHLPVAVDVLVTDLGDAACVPGVVDRVHDSLDSHLQTRFQASARSLLLRNRSDGPPSTTTPCPVAQFRPYLRLRIPDHRVTLTRLVFSDHALAAEHLCWYDAQRHGIPLTDRVCRFCHVAVETPVHALLDCRHHAALVSLRDAFFADLQARVPGIGARLRGLSGAAVIQLVLSMRPALALLARFTCTVLALYDRAPIYVPPQFWIVE</sequence>
<dbReference type="EMBL" id="SEOQ01000443">
    <property type="protein sequence ID" value="TFY62859.1"/>
    <property type="molecule type" value="Genomic_DNA"/>
</dbReference>
<accession>A0A4Y9YPA6</accession>
<comment type="caution">
    <text evidence="1">The sequence shown here is derived from an EMBL/GenBank/DDBJ whole genome shotgun (WGS) entry which is preliminary data.</text>
</comment>
<evidence type="ECO:0000313" key="1">
    <source>
        <dbReference type="EMBL" id="TFY62859.1"/>
    </source>
</evidence>
<gene>
    <name evidence="1" type="ORF">EVG20_g6551</name>
</gene>
<reference evidence="1 2" key="1">
    <citation type="submission" date="2019-02" db="EMBL/GenBank/DDBJ databases">
        <title>Genome sequencing of the rare red list fungi Dentipellis fragilis.</title>
        <authorList>
            <person name="Buettner E."/>
            <person name="Kellner H."/>
        </authorList>
    </citation>
    <scope>NUCLEOTIDE SEQUENCE [LARGE SCALE GENOMIC DNA]</scope>
    <source>
        <strain evidence="1 2">DSM 105465</strain>
    </source>
</reference>
<proteinExistence type="predicted"/>
<dbReference type="Proteomes" id="UP000298327">
    <property type="component" value="Unassembled WGS sequence"/>
</dbReference>
<dbReference type="OrthoDB" id="3262758at2759"/>
<evidence type="ECO:0000313" key="2">
    <source>
        <dbReference type="Proteomes" id="UP000298327"/>
    </source>
</evidence>
<dbReference type="AlphaFoldDB" id="A0A4Y9YPA6"/>
<name>A0A4Y9YPA6_9AGAM</name>